<comment type="caution">
    <text evidence="2">The sequence shown here is derived from an EMBL/GenBank/DDBJ whole genome shotgun (WGS) entry which is preliminary data.</text>
</comment>
<keyword evidence="1" id="KW-0812">Transmembrane</keyword>
<proteinExistence type="predicted"/>
<gene>
    <name evidence="2" type="ORF">A1356_01085</name>
</gene>
<keyword evidence="3" id="KW-1185">Reference proteome</keyword>
<keyword evidence="1" id="KW-0472">Membrane</keyword>
<evidence type="ECO:0008006" key="4">
    <source>
        <dbReference type="Google" id="ProtNLM"/>
    </source>
</evidence>
<dbReference type="RefSeq" id="WP_064028338.1">
    <property type="nucleotide sequence ID" value="NZ_LUUL01000091.1"/>
</dbReference>
<protein>
    <recommendedName>
        <fullName evidence="4">PEP-CTERM protein-sorting domain-containing protein</fullName>
    </recommendedName>
</protein>
<dbReference type="Proteomes" id="UP000077734">
    <property type="component" value="Unassembled WGS sequence"/>
</dbReference>
<keyword evidence="1" id="KW-1133">Transmembrane helix</keyword>
<reference evidence="2 3" key="1">
    <citation type="submission" date="2016-03" db="EMBL/GenBank/DDBJ databases">
        <authorList>
            <person name="Heylen K."/>
            <person name="De Vos P."/>
            <person name="Vekeman B."/>
        </authorList>
    </citation>
    <scope>NUCLEOTIDE SEQUENCE [LARGE SCALE GENOMIC DNA]</scope>
    <source>
        <strain evidence="2 3">R-49807</strain>
    </source>
</reference>
<dbReference type="AlphaFoldDB" id="A0AA91DAZ3"/>
<sequence>MADPNLNGLSPAQWYAQNYQAHDGYRDTLNFTTLGGLKYEAEVGGWVPANFDVLNGPFDGFSGQFDAFGNWSMANGDGEWSRIDYISSVSSTACAGPNCIVTGSGGFANPGHFAGNDGITETLILALAAGNYTIAVDGESCNDSSLECLAPFMAANVSVRVVPIPGAAWLMLTGLAGLIGCKRRAL</sequence>
<organism evidence="2 3">
    <name type="scientific">Methylomonas koyamae</name>
    <dbReference type="NCBI Taxonomy" id="702114"/>
    <lineage>
        <taxon>Bacteria</taxon>
        <taxon>Pseudomonadati</taxon>
        <taxon>Pseudomonadota</taxon>
        <taxon>Gammaproteobacteria</taxon>
        <taxon>Methylococcales</taxon>
        <taxon>Methylococcaceae</taxon>
        <taxon>Methylomonas</taxon>
    </lineage>
</organism>
<evidence type="ECO:0000256" key="1">
    <source>
        <dbReference type="SAM" id="Phobius"/>
    </source>
</evidence>
<accession>A0AA91DAZ3</accession>
<name>A0AA91DAZ3_9GAMM</name>
<evidence type="ECO:0000313" key="2">
    <source>
        <dbReference type="EMBL" id="OAI24334.1"/>
    </source>
</evidence>
<dbReference type="EMBL" id="LUUL01000091">
    <property type="protein sequence ID" value="OAI24334.1"/>
    <property type="molecule type" value="Genomic_DNA"/>
</dbReference>
<feature type="transmembrane region" description="Helical" evidence="1">
    <location>
        <begin position="161"/>
        <end position="181"/>
    </location>
</feature>
<evidence type="ECO:0000313" key="3">
    <source>
        <dbReference type="Proteomes" id="UP000077734"/>
    </source>
</evidence>